<dbReference type="Gene3D" id="3.40.50.200">
    <property type="entry name" value="Peptidase S8/S53 domain"/>
    <property type="match status" value="1"/>
</dbReference>
<organism evidence="9 10">
    <name type="scientific">Actinomadura napierensis</name>
    <dbReference type="NCBI Taxonomy" id="267854"/>
    <lineage>
        <taxon>Bacteria</taxon>
        <taxon>Bacillati</taxon>
        <taxon>Actinomycetota</taxon>
        <taxon>Actinomycetes</taxon>
        <taxon>Streptosporangiales</taxon>
        <taxon>Thermomonosporaceae</taxon>
        <taxon>Actinomadura</taxon>
    </lineage>
</organism>
<evidence type="ECO:0000256" key="5">
    <source>
        <dbReference type="PROSITE-ProRule" id="PRU01240"/>
    </source>
</evidence>
<sequence>MRASYRVAAAAAALSLLPAIASPASAEFEPRKDEWWFSAWDVQDSVWPLSKGSGVTVAVLDSGVDSRVPELSGVVLKGADTAGGKTDGRKDMDIFEDGHGTSMAVMIAGQGGGKSGYVGIAPEARILPVHVVVGDLPGSGLDLTDAVTSGMRFAVDKGAKVINLSIGAGSSNFPHQCPKKLMDTIGYAIEHDVVVVSSAGNSGKTINSPEAPGSCPGVVAVGGINSDLSPWEKTQRQPYVAVAAPASGSVLVGRGDKVYADAEGTSASAALVSGAVALIRAHNPSMSGRTVVQRLIATALPVSKPVPDKATGYGAIRIARAMDPAKYPVPAGAPNPVYGRFDQAKATAPGISASTPETATRAHRSGGGPSSSLYAAVAGVVALLVGGAACIWLLWLRRRRTT</sequence>
<dbReference type="Pfam" id="PF00082">
    <property type="entry name" value="Peptidase_S8"/>
    <property type="match status" value="1"/>
</dbReference>
<reference evidence="9 10" key="1">
    <citation type="journal article" date="2019" name="Int. J. Syst. Evol. Microbiol.">
        <title>The Global Catalogue of Microorganisms (GCM) 10K type strain sequencing project: providing services to taxonomists for standard genome sequencing and annotation.</title>
        <authorList>
            <consortium name="The Broad Institute Genomics Platform"/>
            <consortium name="The Broad Institute Genome Sequencing Center for Infectious Disease"/>
            <person name="Wu L."/>
            <person name="Ma J."/>
        </authorList>
    </citation>
    <scope>NUCLEOTIDE SEQUENCE [LARGE SCALE GENOMIC DNA]</scope>
    <source>
        <strain evidence="9 10">JCM 13850</strain>
    </source>
</reference>
<dbReference type="EMBL" id="BAAAMR010000094">
    <property type="protein sequence ID" value="GAA2160924.1"/>
    <property type="molecule type" value="Genomic_DNA"/>
</dbReference>
<dbReference type="PANTHER" id="PTHR43806">
    <property type="entry name" value="PEPTIDASE S8"/>
    <property type="match status" value="1"/>
</dbReference>
<dbReference type="InterPro" id="IPR050131">
    <property type="entry name" value="Peptidase_S8_subtilisin-like"/>
</dbReference>
<keyword evidence="6" id="KW-0472">Membrane</keyword>
<gene>
    <name evidence="9" type="primary">mycP_2</name>
    <name evidence="9" type="ORF">GCM10009727_74580</name>
</gene>
<dbReference type="PANTHER" id="PTHR43806:SF11">
    <property type="entry name" value="CEREVISIN-RELATED"/>
    <property type="match status" value="1"/>
</dbReference>
<evidence type="ECO:0000313" key="9">
    <source>
        <dbReference type="EMBL" id="GAA2160924.1"/>
    </source>
</evidence>
<evidence type="ECO:0000259" key="8">
    <source>
        <dbReference type="Pfam" id="PF00082"/>
    </source>
</evidence>
<dbReference type="Proteomes" id="UP001501020">
    <property type="component" value="Unassembled WGS sequence"/>
</dbReference>
<comment type="caution">
    <text evidence="9">The sequence shown here is derived from an EMBL/GenBank/DDBJ whole genome shotgun (WGS) entry which is preliminary data.</text>
</comment>
<keyword evidence="10" id="KW-1185">Reference proteome</keyword>
<dbReference type="InterPro" id="IPR000209">
    <property type="entry name" value="Peptidase_S8/S53_dom"/>
</dbReference>
<feature type="transmembrane region" description="Helical" evidence="6">
    <location>
        <begin position="373"/>
        <end position="396"/>
    </location>
</feature>
<evidence type="ECO:0000256" key="6">
    <source>
        <dbReference type="SAM" id="Phobius"/>
    </source>
</evidence>
<comment type="similarity">
    <text evidence="1 5">Belongs to the peptidase S8 family.</text>
</comment>
<proteinExistence type="inferred from homology"/>
<protein>
    <submittedName>
        <fullName evidence="9">Type VII secretion-associated serine protease mycosin</fullName>
    </submittedName>
</protein>
<dbReference type="InterPro" id="IPR036852">
    <property type="entry name" value="Peptidase_S8/S53_dom_sf"/>
</dbReference>
<evidence type="ECO:0000256" key="7">
    <source>
        <dbReference type="SAM" id="SignalP"/>
    </source>
</evidence>
<evidence type="ECO:0000256" key="4">
    <source>
        <dbReference type="ARBA" id="ARBA00022825"/>
    </source>
</evidence>
<feature type="active site" description="Charge relay system" evidence="5">
    <location>
        <position position="61"/>
    </location>
</feature>
<keyword evidence="7" id="KW-0732">Signal</keyword>
<dbReference type="SUPFAM" id="SSF52743">
    <property type="entry name" value="Subtilisin-like"/>
    <property type="match status" value="1"/>
</dbReference>
<keyword evidence="6" id="KW-0812">Transmembrane</keyword>
<dbReference type="GO" id="GO:0008233">
    <property type="term" value="F:peptidase activity"/>
    <property type="evidence" value="ECO:0007669"/>
    <property type="project" value="UniProtKB-KW"/>
</dbReference>
<evidence type="ECO:0000256" key="2">
    <source>
        <dbReference type="ARBA" id="ARBA00022670"/>
    </source>
</evidence>
<keyword evidence="4 5" id="KW-0720">Serine protease</keyword>
<dbReference type="GO" id="GO:0006508">
    <property type="term" value="P:proteolysis"/>
    <property type="evidence" value="ECO:0007669"/>
    <property type="project" value="UniProtKB-KW"/>
</dbReference>
<name>A0ABN3ACV6_9ACTN</name>
<feature type="active site" description="Charge relay system" evidence="5">
    <location>
        <position position="266"/>
    </location>
</feature>
<evidence type="ECO:0000256" key="3">
    <source>
        <dbReference type="ARBA" id="ARBA00022801"/>
    </source>
</evidence>
<feature type="active site" description="Charge relay system" evidence="5">
    <location>
        <position position="99"/>
    </location>
</feature>
<evidence type="ECO:0000313" key="10">
    <source>
        <dbReference type="Proteomes" id="UP001501020"/>
    </source>
</evidence>
<dbReference type="PRINTS" id="PR00723">
    <property type="entry name" value="SUBTILISIN"/>
</dbReference>
<keyword evidence="3 5" id="KW-0378">Hydrolase</keyword>
<dbReference type="PROSITE" id="PS51892">
    <property type="entry name" value="SUBTILASE"/>
    <property type="match status" value="1"/>
</dbReference>
<dbReference type="RefSeq" id="WP_344278691.1">
    <property type="nucleotide sequence ID" value="NZ_BAAAMR010000094.1"/>
</dbReference>
<evidence type="ECO:0000256" key="1">
    <source>
        <dbReference type="ARBA" id="ARBA00011073"/>
    </source>
</evidence>
<feature type="chain" id="PRO_5046496121" evidence="7">
    <location>
        <begin position="27"/>
        <end position="402"/>
    </location>
</feature>
<dbReference type="InterPro" id="IPR015500">
    <property type="entry name" value="Peptidase_S8_subtilisin-rel"/>
</dbReference>
<feature type="domain" description="Peptidase S8/S53" evidence="8">
    <location>
        <begin position="52"/>
        <end position="314"/>
    </location>
</feature>
<feature type="signal peptide" evidence="7">
    <location>
        <begin position="1"/>
        <end position="26"/>
    </location>
</feature>
<keyword evidence="6" id="KW-1133">Transmembrane helix</keyword>
<keyword evidence="2 5" id="KW-0645">Protease</keyword>
<accession>A0ABN3ACV6</accession>